<feature type="compositionally biased region" description="Basic and acidic residues" evidence="1">
    <location>
        <begin position="193"/>
        <end position="222"/>
    </location>
</feature>
<gene>
    <name evidence="2" type="ORF">GCM10025875_27530</name>
</gene>
<feature type="compositionally biased region" description="Basic and acidic residues" evidence="1">
    <location>
        <begin position="55"/>
        <end position="86"/>
    </location>
</feature>
<feature type="compositionally biased region" description="Basic and acidic residues" evidence="1">
    <location>
        <begin position="1"/>
        <end position="40"/>
    </location>
</feature>
<feature type="compositionally biased region" description="Gly residues" evidence="1">
    <location>
        <begin position="281"/>
        <end position="290"/>
    </location>
</feature>
<organism evidence="2 3">
    <name type="scientific">Litorihabitans aurantiacus</name>
    <dbReference type="NCBI Taxonomy" id="1930061"/>
    <lineage>
        <taxon>Bacteria</taxon>
        <taxon>Bacillati</taxon>
        <taxon>Actinomycetota</taxon>
        <taxon>Actinomycetes</taxon>
        <taxon>Micrococcales</taxon>
        <taxon>Beutenbergiaceae</taxon>
        <taxon>Litorihabitans</taxon>
    </lineage>
</organism>
<feature type="compositionally biased region" description="Basic and acidic residues" evidence="1">
    <location>
        <begin position="243"/>
        <end position="270"/>
    </location>
</feature>
<feature type="compositionally biased region" description="Basic and acidic residues" evidence="1">
    <location>
        <begin position="109"/>
        <end position="131"/>
    </location>
</feature>
<evidence type="ECO:0000313" key="2">
    <source>
        <dbReference type="EMBL" id="GMA32761.1"/>
    </source>
</evidence>
<accession>A0AA37XGD4</accession>
<keyword evidence="3" id="KW-1185">Reference proteome</keyword>
<dbReference type="AlphaFoldDB" id="A0AA37XGD4"/>
<reference evidence="2" key="1">
    <citation type="journal article" date="2014" name="Int. J. Syst. Evol. Microbiol.">
        <title>Complete genome sequence of Corynebacterium casei LMG S-19264T (=DSM 44701T), isolated from a smear-ripened cheese.</title>
        <authorList>
            <consortium name="US DOE Joint Genome Institute (JGI-PGF)"/>
            <person name="Walter F."/>
            <person name="Albersmeier A."/>
            <person name="Kalinowski J."/>
            <person name="Ruckert C."/>
        </authorList>
    </citation>
    <scope>NUCLEOTIDE SEQUENCE</scope>
    <source>
        <strain evidence="2">NBRC 112290</strain>
    </source>
</reference>
<feature type="compositionally biased region" description="Basic and acidic residues" evidence="1">
    <location>
        <begin position="144"/>
        <end position="184"/>
    </location>
</feature>
<protein>
    <submittedName>
        <fullName evidence="2">Uncharacterized protein</fullName>
    </submittedName>
</protein>
<reference evidence="2" key="2">
    <citation type="submission" date="2023-02" db="EMBL/GenBank/DDBJ databases">
        <authorList>
            <person name="Sun Q."/>
            <person name="Mori K."/>
        </authorList>
    </citation>
    <scope>NUCLEOTIDE SEQUENCE</scope>
    <source>
        <strain evidence="2">NBRC 112290</strain>
    </source>
</reference>
<name>A0AA37XGD4_9MICO</name>
<evidence type="ECO:0000313" key="3">
    <source>
        <dbReference type="Proteomes" id="UP001157161"/>
    </source>
</evidence>
<feature type="region of interest" description="Disordered" evidence="1">
    <location>
        <begin position="1"/>
        <end position="313"/>
    </location>
</feature>
<evidence type="ECO:0000256" key="1">
    <source>
        <dbReference type="SAM" id="MobiDB-lite"/>
    </source>
</evidence>
<dbReference type="Proteomes" id="UP001157161">
    <property type="component" value="Unassembled WGS sequence"/>
</dbReference>
<comment type="caution">
    <text evidence="2">The sequence shown here is derived from an EMBL/GenBank/DDBJ whole genome shotgun (WGS) entry which is preliminary data.</text>
</comment>
<proteinExistence type="predicted"/>
<sequence>MRRPDDHADDVRHHEPHERDDPGEGDGRAGGDGDQHDHADPQALDVEPDVPRGALAEREEVELPRHERRADDADHDQRCGDGDLHPARPVQRAELPEHDLLARLGVPQEGHERDDGTGDGVDRHPGQHQGDHLGAPVLPCGGVGEDRREQAPEERRERDAPLAHRRPAEHDHEARARGGARGDADDAGLGQRVAEDALHQHAADGEAGPDEHRERHAREPDGPQRALAVGVRHGHTGLDADAAQDRGDHLERRDAQLADAGRDDHEHDERDGEAEEQEGDAAGGHAGGEVGPPTGEVEHEGEPTLGKAPLIAV</sequence>
<dbReference type="EMBL" id="BSUM01000001">
    <property type="protein sequence ID" value="GMA32761.1"/>
    <property type="molecule type" value="Genomic_DNA"/>
</dbReference>